<dbReference type="NCBIfam" id="TIGR01640">
    <property type="entry name" value="F_box_assoc_1"/>
    <property type="match status" value="1"/>
</dbReference>
<accession>A0AAP0RX01</accession>
<evidence type="ECO:0000259" key="1">
    <source>
        <dbReference type="Pfam" id="PF08268"/>
    </source>
</evidence>
<dbReference type="Proteomes" id="UP001415857">
    <property type="component" value="Unassembled WGS sequence"/>
</dbReference>
<reference evidence="2 3" key="1">
    <citation type="journal article" date="2024" name="Plant J.">
        <title>Genome sequences and population genomics reveal climatic adaptation and genomic divergence between two closely related sweetgum species.</title>
        <authorList>
            <person name="Xu W.Q."/>
            <person name="Ren C.Q."/>
            <person name="Zhang X.Y."/>
            <person name="Comes H.P."/>
            <person name="Liu X.H."/>
            <person name="Li Y.G."/>
            <person name="Kettle C.J."/>
            <person name="Jalonen R."/>
            <person name="Gaisberger H."/>
            <person name="Ma Y.Z."/>
            <person name="Qiu Y.X."/>
        </authorList>
    </citation>
    <scope>NUCLEOTIDE SEQUENCE [LARGE SCALE GENOMIC DNA]</scope>
    <source>
        <strain evidence="2">Hangzhou</strain>
    </source>
</reference>
<dbReference type="PANTHER" id="PTHR31111">
    <property type="entry name" value="BNAA05G37150D PROTEIN-RELATED"/>
    <property type="match status" value="1"/>
</dbReference>
<dbReference type="InterPro" id="IPR017451">
    <property type="entry name" value="F-box-assoc_interact_dom"/>
</dbReference>
<proteinExistence type="predicted"/>
<sequence length="363" mass="41160">MAERSQQVKHNRKKQRAILQHSHRELIFDILARLPGQHLHNSIRYVCKPWCNLISTPLFVKTHLHNSKHGPIIHEPMSHGGRLISLQPIKKSGQWGIEEHEFFETRCSGLIRGSCNGLLLLQDRILRRTLHVMNPITKQLMTLPKCSSPSACKQHICCYGLSFVPSTNEYKVVHLYDKGNDYDSNIGCEILTLGYSSDFTWKPVLNDNSRFQSIVPRGFSSSMGVSANGVLHWKVPSKGFIMSLDVKTETFHGTGYSNCNTWSGFLFWPGGCLALVDWISGFQLHIWVLKDLDGGLWVKQKSVGLDLLGCLPASFNPTGVLENGVVIIYRKGCWKYGQWFAYNFKVNEIKEIKMKIKGVEVCT</sequence>
<evidence type="ECO:0000313" key="3">
    <source>
        <dbReference type="Proteomes" id="UP001415857"/>
    </source>
</evidence>
<feature type="domain" description="F-box associated beta-propeller type 3" evidence="1">
    <location>
        <begin position="110"/>
        <end position="355"/>
    </location>
</feature>
<dbReference type="Gene3D" id="1.20.1280.50">
    <property type="match status" value="1"/>
</dbReference>
<organism evidence="2 3">
    <name type="scientific">Liquidambar formosana</name>
    <name type="common">Formosan gum</name>
    <dbReference type="NCBI Taxonomy" id="63359"/>
    <lineage>
        <taxon>Eukaryota</taxon>
        <taxon>Viridiplantae</taxon>
        <taxon>Streptophyta</taxon>
        <taxon>Embryophyta</taxon>
        <taxon>Tracheophyta</taxon>
        <taxon>Spermatophyta</taxon>
        <taxon>Magnoliopsida</taxon>
        <taxon>eudicotyledons</taxon>
        <taxon>Gunneridae</taxon>
        <taxon>Pentapetalae</taxon>
        <taxon>Saxifragales</taxon>
        <taxon>Altingiaceae</taxon>
        <taxon>Liquidambar</taxon>
    </lineage>
</organism>
<protein>
    <recommendedName>
        <fullName evidence="1">F-box associated beta-propeller type 3 domain-containing protein</fullName>
    </recommendedName>
</protein>
<comment type="caution">
    <text evidence="2">The sequence shown here is derived from an EMBL/GenBank/DDBJ whole genome shotgun (WGS) entry which is preliminary data.</text>
</comment>
<keyword evidence="3" id="KW-1185">Reference proteome</keyword>
<dbReference type="SUPFAM" id="SSF81383">
    <property type="entry name" value="F-box domain"/>
    <property type="match status" value="1"/>
</dbReference>
<dbReference type="AlphaFoldDB" id="A0AAP0RX01"/>
<dbReference type="EMBL" id="JBBPBK010000006">
    <property type="protein sequence ID" value="KAK9283396.1"/>
    <property type="molecule type" value="Genomic_DNA"/>
</dbReference>
<dbReference type="Pfam" id="PF08268">
    <property type="entry name" value="FBA_3"/>
    <property type="match status" value="1"/>
</dbReference>
<dbReference type="InterPro" id="IPR013187">
    <property type="entry name" value="F-box-assoc_dom_typ3"/>
</dbReference>
<name>A0AAP0RX01_LIQFO</name>
<gene>
    <name evidence="2" type="ORF">L1049_011638</name>
</gene>
<evidence type="ECO:0000313" key="2">
    <source>
        <dbReference type="EMBL" id="KAK9283396.1"/>
    </source>
</evidence>
<dbReference type="PANTHER" id="PTHR31111:SF136">
    <property type="entry name" value="F-BOX ASSOCIATED DOMAIN-CONTAINING PROTEIN"/>
    <property type="match status" value="1"/>
</dbReference>
<dbReference type="InterPro" id="IPR036047">
    <property type="entry name" value="F-box-like_dom_sf"/>
</dbReference>